<evidence type="ECO:0000256" key="1">
    <source>
        <dbReference type="ARBA" id="ARBA00022574"/>
    </source>
</evidence>
<evidence type="ECO:0000313" key="4">
    <source>
        <dbReference type="EMBL" id="PLW18259.1"/>
    </source>
</evidence>
<evidence type="ECO:0000313" key="5">
    <source>
        <dbReference type="Proteomes" id="UP000235392"/>
    </source>
</evidence>
<feature type="compositionally biased region" description="Polar residues" evidence="2">
    <location>
        <begin position="779"/>
        <end position="789"/>
    </location>
</feature>
<feature type="region of interest" description="Disordered" evidence="2">
    <location>
        <begin position="630"/>
        <end position="652"/>
    </location>
</feature>
<feature type="domain" description="Alfy-like armadillo-like repeat" evidence="3">
    <location>
        <begin position="186"/>
        <end position="431"/>
    </location>
</feature>
<comment type="caution">
    <text evidence="4">The sequence shown here is derived from an EMBL/GenBank/DDBJ whole genome shotgun (WGS) entry which is preliminary data.</text>
</comment>
<name>A0A2N5SYD4_9BASI</name>
<keyword evidence="1" id="KW-0853">WD repeat</keyword>
<feature type="compositionally biased region" description="Low complexity" evidence="2">
    <location>
        <begin position="318"/>
        <end position="329"/>
    </location>
</feature>
<protein>
    <recommendedName>
        <fullName evidence="3">Alfy-like armadillo-like repeat domain-containing protein</fullName>
    </recommendedName>
</protein>
<feature type="region of interest" description="Disordered" evidence="2">
    <location>
        <begin position="438"/>
        <end position="466"/>
    </location>
</feature>
<feature type="region of interest" description="Disordered" evidence="2">
    <location>
        <begin position="297"/>
        <end position="329"/>
    </location>
</feature>
<dbReference type="PANTHER" id="PTHR46108:SF4">
    <property type="entry name" value="BLUE CHEESE"/>
    <property type="match status" value="1"/>
</dbReference>
<reference evidence="4 5" key="1">
    <citation type="submission" date="2017-11" db="EMBL/GenBank/DDBJ databases">
        <title>De novo assembly and phasing of dikaryotic genomes from two isolates of Puccinia coronata f. sp. avenae, the causal agent of oat crown rust.</title>
        <authorList>
            <person name="Miller M.E."/>
            <person name="Zhang Y."/>
            <person name="Omidvar V."/>
            <person name="Sperschneider J."/>
            <person name="Schwessinger B."/>
            <person name="Raley C."/>
            <person name="Palmer J.M."/>
            <person name="Garnica D."/>
            <person name="Upadhyaya N."/>
            <person name="Rathjen J."/>
            <person name="Taylor J.M."/>
            <person name="Park R.F."/>
            <person name="Dodds P.N."/>
            <person name="Hirsch C.D."/>
            <person name="Kianian S.F."/>
            <person name="Figueroa M."/>
        </authorList>
    </citation>
    <scope>NUCLEOTIDE SEQUENCE [LARGE SCALE GENOMIC DNA]</scope>
    <source>
        <strain evidence="4">12SD80</strain>
    </source>
</reference>
<feature type="region of interest" description="Disordered" evidence="2">
    <location>
        <begin position="146"/>
        <end position="197"/>
    </location>
</feature>
<feature type="region of interest" description="Disordered" evidence="2">
    <location>
        <begin position="17"/>
        <end position="72"/>
    </location>
</feature>
<sequence>MFNRLRSSSIGSLIDLASSRSESESPKPHLPNSVPTRQRSLNLGPLNRAPCTPSPLTGCFSKTRRTPQTSPQAERALAVSKRELTEVIELLQQVRPNDLSQTRALLSLMVAILSDMPKSRESMRENAGFLTLITVLASLGTDIVSEPESTITTEDEPESESSFQRRIPSISISSDSQLGPFDSPKSGSESPQSKYSELQEERDAVATLVFKCLALALSNHRENQLFFSTKLGFKLVLDALRLSNFIPQSPSGDTHYRRRKIEKLFGILFAFIAADFSCVELFSAVRIKFNQQRETNMSSQNLASRGSDDSSHSNAQPASGSGHGANAASIPTHHVDSDSKYSKMAELLRQIILDRLQHLRVEIADAVLLLFALHADLFNSIDSSSLESLEDNYDLYFLSLKAIEILATGSRHSQIALNSIELTAVILERLALKSSSMSPLLGKKPQANESKRNPLPSAGLEPWNPNTLVTGSEKITNRHGDRQCRQVAKAIVAQMLQVGTSPREARMLFRQAVRRHEAGSSGKEVLDEDYLELMLLGMRSSNCPPFIHFGSSKAGHAYAVLDSLGTNPFPPVQTSGWTFVTWLQIESFGTDPNTPLELLTISDPDEDCYVQITISHSSSVIIQTARPSPMLSASSSESKLGPRGSIESMRGAANTSSSQITAEFTNIALDLADSIILLLFRNLEVKRPAQPSAYLSTPSTGLGSPSPHAISAMDRPRWNISGCWLFNQALLDDMLFVMSTLGPKIFTCFQDALGSFQTYSSSTLLNLKIDNLRNHASKSKTNPDQSAQRSTPPPSTAVSASLLNNSPLIKAVKEPASAFIPQKSIYFALSAKKRDYHSRASETEIRSI</sequence>
<evidence type="ECO:0000256" key="2">
    <source>
        <dbReference type="SAM" id="MobiDB-lite"/>
    </source>
</evidence>
<gene>
    <name evidence="4" type="ORF">PCASD_16083</name>
</gene>
<accession>A0A2N5SYD4</accession>
<evidence type="ECO:0000259" key="3">
    <source>
        <dbReference type="Pfam" id="PF23295"/>
    </source>
</evidence>
<feature type="region of interest" description="Disordered" evidence="2">
    <location>
        <begin position="775"/>
        <end position="798"/>
    </location>
</feature>
<dbReference type="Proteomes" id="UP000235392">
    <property type="component" value="Unassembled WGS sequence"/>
</dbReference>
<dbReference type="Pfam" id="PF23295">
    <property type="entry name" value="Arm_4"/>
    <property type="match status" value="1"/>
</dbReference>
<dbReference type="EMBL" id="PGCI01000736">
    <property type="protein sequence ID" value="PLW18259.1"/>
    <property type="molecule type" value="Genomic_DNA"/>
</dbReference>
<feature type="compositionally biased region" description="Polar residues" evidence="2">
    <location>
        <begin position="185"/>
        <end position="196"/>
    </location>
</feature>
<organism evidence="4 5">
    <name type="scientific">Puccinia coronata f. sp. avenae</name>
    <dbReference type="NCBI Taxonomy" id="200324"/>
    <lineage>
        <taxon>Eukaryota</taxon>
        <taxon>Fungi</taxon>
        <taxon>Dikarya</taxon>
        <taxon>Basidiomycota</taxon>
        <taxon>Pucciniomycotina</taxon>
        <taxon>Pucciniomycetes</taxon>
        <taxon>Pucciniales</taxon>
        <taxon>Pucciniaceae</taxon>
        <taxon>Puccinia</taxon>
    </lineage>
</organism>
<dbReference type="InterPro" id="IPR056252">
    <property type="entry name" value="Alfy-like_Arm-like"/>
</dbReference>
<dbReference type="PANTHER" id="PTHR46108">
    <property type="entry name" value="BLUE CHEESE"/>
    <property type="match status" value="1"/>
</dbReference>
<dbReference type="InterPro" id="IPR051944">
    <property type="entry name" value="BEACH_domain_protein"/>
</dbReference>
<feature type="compositionally biased region" description="Low complexity" evidence="2">
    <location>
        <begin position="161"/>
        <end position="177"/>
    </location>
</feature>
<proteinExistence type="predicted"/>
<dbReference type="AlphaFoldDB" id="A0A2N5SYD4"/>